<evidence type="ECO:0000256" key="5">
    <source>
        <dbReference type="ARBA" id="ARBA00023159"/>
    </source>
</evidence>
<reference evidence="12" key="1">
    <citation type="journal article" date="2023" name="Mol. Phylogenet. Evol.">
        <title>Genome-scale phylogeny and comparative genomics of the fungal order Sordariales.</title>
        <authorList>
            <person name="Hensen N."/>
            <person name="Bonometti L."/>
            <person name="Westerberg I."/>
            <person name="Brannstrom I.O."/>
            <person name="Guillou S."/>
            <person name="Cros-Aarteil S."/>
            <person name="Calhoun S."/>
            <person name="Haridas S."/>
            <person name="Kuo A."/>
            <person name="Mondo S."/>
            <person name="Pangilinan J."/>
            <person name="Riley R."/>
            <person name="LaButti K."/>
            <person name="Andreopoulos B."/>
            <person name="Lipzen A."/>
            <person name="Chen C."/>
            <person name="Yan M."/>
            <person name="Daum C."/>
            <person name="Ng V."/>
            <person name="Clum A."/>
            <person name="Steindorff A."/>
            <person name="Ohm R.A."/>
            <person name="Martin F."/>
            <person name="Silar P."/>
            <person name="Natvig D.O."/>
            <person name="Lalanne C."/>
            <person name="Gautier V."/>
            <person name="Ament-Velasquez S.L."/>
            <person name="Kruys A."/>
            <person name="Hutchinson M.I."/>
            <person name="Powell A.J."/>
            <person name="Barry K."/>
            <person name="Miller A.N."/>
            <person name="Grigoriev I.V."/>
            <person name="Debuchy R."/>
            <person name="Gladieux P."/>
            <person name="Hiltunen Thoren M."/>
            <person name="Johannesson H."/>
        </authorList>
    </citation>
    <scope>NUCLEOTIDE SEQUENCE [LARGE SCALE GENOMIC DNA]</scope>
    <source>
        <strain evidence="12">CBS 284.82</strain>
    </source>
</reference>
<comment type="similarity">
    <text evidence="2 9">Belongs to the Mediator complex subunit 19 family.</text>
</comment>
<feature type="region of interest" description="Disordered" evidence="10">
    <location>
        <begin position="1"/>
        <end position="77"/>
    </location>
</feature>
<evidence type="ECO:0000313" key="11">
    <source>
        <dbReference type="EMBL" id="KAK4042936.1"/>
    </source>
</evidence>
<comment type="subcellular location">
    <subcellularLocation>
        <location evidence="1 9">Nucleus</location>
    </subcellularLocation>
</comment>
<keyword evidence="12" id="KW-1185">Reference proteome</keyword>
<dbReference type="GO" id="GO:0003712">
    <property type="term" value="F:transcription coregulator activity"/>
    <property type="evidence" value="ECO:0007669"/>
    <property type="project" value="InterPro"/>
</dbReference>
<sequence length="355" mass="38651">MSCHPQTPQSPSQFSPNTSDLMMSMTGSVASTTTTLPTPAHSVNGSSIPSEMTQDTAMGDDSPHKRKRDADDMGGRAQKKVHVEDRNHGINDLHLDVGEKYLLCRTPHPRPRPHVSEDLFEMYGLTGLANEVARVLPNGEKNALRKTYKGHIKKLGVQGHFDEDKQDPNRPYSLSYLVKLPQDVWDLQHVRGQDIKDGFSGEVQQQLLKAMTMSKGTVPKTQWDSSVLGDLGPGKGERQLSARPTAPNTPLPSAGLQGLPRPKVGTPLAQDAARSMRNTKKRSYGDSSFDGYGEGFPDDETGVDTGYSTGEGDMVSGQKRRKKVLINDYDSAHSANQPFANQARQPAYGAGITGT</sequence>
<evidence type="ECO:0000256" key="2">
    <source>
        <dbReference type="ARBA" id="ARBA00009259"/>
    </source>
</evidence>
<dbReference type="Proteomes" id="UP001303115">
    <property type="component" value="Unassembled WGS sequence"/>
</dbReference>
<keyword evidence="4 9" id="KW-0805">Transcription regulation</keyword>
<proteinExistence type="inferred from homology"/>
<evidence type="ECO:0000256" key="7">
    <source>
        <dbReference type="ARBA" id="ARBA00023242"/>
    </source>
</evidence>
<evidence type="ECO:0000256" key="9">
    <source>
        <dbReference type="RuleBase" id="RU364151"/>
    </source>
</evidence>
<dbReference type="EMBL" id="MU854334">
    <property type="protein sequence ID" value="KAK4042936.1"/>
    <property type="molecule type" value="Genomic_DNA"/>
</dbReference>
<evidence type="ECO:0000256" key="6">
    <source>
        <dbReference type="ARBA" id="ARBA00023163"/>
    </source>
</evidence>
<organism evidence="11 12">
    <name type="scientific">Parachaetomium inaequale</name>
    <dbReference type="NCBI Taxonomy" id="2588326"/>
    <lineage>
        <taxon>Eukaryota</taxon>
        <taxon>Fungi</taxon>
        <taxon>Dikarya</taxon>
        <taxon>Ascomycota</taxon>
        <taxon>Pezizomycotina</taxon>
        <taxon>Sordariomycetes</taxon>
        <taxon>Sordariomycetidae</taxon>
        <taxon>Sordariales</taxon>
        <taxon>Chaetomiaceae</taxon>
        <taxon>Parachaetomium</taxon>
    </lineage>
</organism>
<evidence type="ECO:0000256" key="4">
    <source>
        <dbReference type="ARBA" id="ARBA00023015"/>
    </source>
</evidence>
<name>A0AAN6SUU6_9PEZI</name>
<dbReference type="AlphaFoldDB" id="A0AAN6SUU6"/>
<evidence type="ECO:0000256" key="8">
    <source>
        <dbReference type="ARBA" id="ARBA00032018"/>
    </source>
</evidence>
<dbReference type="GO" id="GO:0016592">
    <property type="term" value="C:mediator complex"/>
    <property type="evidence" value="ECO:0007669"/>
    <property type="project" value="InterPro"/>
</dbReference>
<protein>
    <recommendedName>
        <fullName evidence="3 9">Mediator of RNA polymerase II transcription subunit 19</fullName>
    </recommendedName>
    <alternativeName>
        <fullName evidence="8 9">Mediator complex subunit 19</fullName>
    </alternativeName>
</protein>
<evidence type="ECO:0000256" key="1">
    <source>
        <dbReference type="ARBA" id="ARBA00004123"/>
    </source>
</evidence>
<keyword evidence="7 9" id="KW-0539">Nucleus</keyword>
<gene>
    <name evidence="9" type="primary">MED19</name>
    <name evidence="11" type="ORF">C8A01DRAFT_44152</name>
</gene>
<evidence type="ECO:0000313" key="12">
    <source>
        <dbReference type="Proteomes" id="UP001303115"/>
    </source>
</evidence>
<comment type="caution">
    <text evidence="11">The sequence shown here is derived from an EMBL/GenBank/DDBJ whole genome shotgun (WGS) entry which is preliminary data.</text>
</comment>
<evidence type="ECO:0000256" key="3">
    <source>
        <dbReference type="ARBA" id="ARBA00019615"/>
    </source>
</evidence>
<feature type="region of interest" description="Disordered" evidence="10">
    <location>
        <begin position="275"/>
        <end position="300"/>
    </location>
</feature>
<feature type="region of interest" description="Disordered" evidence="10">
    <location>
        <begin position="335"/>
        <end position="355"/>
    </location>
</feature>
<comment type="function">
    <text evidence="9">Component of the Mediator complex, a coactivator involved in the regulated transcription of nearly all RNA polymerase II-dependent genes. Mediator functions as a bridge to convey information from gene-specific regulatory proteins to the basal RNA polymerase II transcription machinery. Mediator is recruited to promoters by direct interactions with regulatory proteins and serves as a scaffold for the assembly of a functional preinitiation complex with RNA polymerase II and the general transcription factors.</text>
</comment>
<feature type="compositionally biased region" description="Polar residues" evidence="10">
    <location>
        <begin position="335"/>
        <end position="344"/>
    </location>
</feature>
<comment type="subunit">
    <text evidence="9">Component of the Mediator complex.</text>
</comment>
<dbReference type="InterPro" id="IPR013942">
    <property type="entry name" value="Mediator_Med19_fun"/>
</dbReference>
<dbReference type="Pfam" id="PF08633">
    <property type="entry name" value="Rox3"/>
    <property type="match status" value="1"/>
</dbReference>
<evidence type="ECO:0000256" key="10">
    <source>
        <dbReference type="SAM" id="MobiDB-lite"/>
    </source>
</evidence>
<accession>A0AAN6SUU6</accession>
<feature type="compositionally biased region" description="Polar residues" evidence="10">
    <location>
        <begin position="25"/>
        <end position="56"/>
    </location>
</feature>
<keyword evidence="6 9" id="KW-0804">Transcription</keyword>
<feature type="compositionally biased region" description="Low complexity" evidence="10">
    <location>
        <begin position="1"/>
        <end position="19"/>
    </location>
</feature>
<dbReference type="GO" id="GO:0006357">
    <property type="term" value="P:regulation of transcription by RNA polymerase II"/>
    <property type="evidence" value="ECO:0007669"/>
    <property type="project" value="InterPro"/>
</dbReference>
<feature type="region of interest" description="Disordered" evidence="10">
    <location>
        <begin position="220"/>
        <end position="263"/>
    </location>
</feature>
<keyword evidence="5 9" id="KW-0010">Activator</keyword>